<comment type="subcellular location">
    <subcellularLocation>
        <location evidence="1">Membrane</location>
        <topology evidence="1">Multi-pass membrane protein</topology>
    </subcellularLocation>
</comment>
<proteinExistence type="inferred from homology"/>
<dbReference type="RefSeq" id="WP_203913580.1">
    <property type="nucleotide sequence ID" value="NZ_BONY01000078.1"/>
</dbReference>
<protein>
    <submittedName>
        <fullName evidence="9">Transporter</fullName>
    </submittedName>
</protein>
<dbReference type="Proteomes" id="UP000612899">
    <property type="component" value="Unassembled WGS sequence"/>
</dbReference>
<feature type="compositionally biased region" description="Low complexity" evidence="6">
    <location>
        <begin position="329"/>
        <end position="342"/>
    </location>
</feature>
<organism evidence="9 10">
    <name type="scientific">Rhizocola hellebori</name>
    <dbReference type="NCBI Taxonomy" id="1392758"/>
    <lineage>
        <taxon>Bacteria</taxon>
        <taxon>Bacillati</taxon>
        <taxon>Actinomycetota</taxon>
        <taxon>Actinomycetes</taxon>
        <taxon>Micromonosporales</taxon>
        <taxon>Micromonosporaceae</taxon>
        <taxon>Rhizocola</taxon>
    </lineage>
</organism>
<comment type="similarity">
    <text evidence="2">Belongs to the EamA transporter family.</text>
</comment>
<comment type="caution">
    <text evidence="9">The sequence shown here is derived from an EMBL/GenBank/DDBJ whole genome shotgun (WGS) entry which is preliminary data.</text>
</comment>
<feature type="transmembrane region" description="Helical" evidence="7">
    <location>
        <begin position="280"/>
        <end position="300"/>
    </location>
</feature>
<evidence type="ECO:0000256" key="5">
    <source>
        <dbReference type="ARBA" id="ARBA00023136"/>
    </source>
</evidence>
<reference evidence="9" key="1">
    <citation type="submission" date="2021-01" db="EMBL/GenBank/DDBJ databases">
        <title>Whole genome shotgun sequence of Rhizocola hellebori NBRC 109834.</title>
        <authorList>
            <person name="Komaki H."/>
            <person name="Tamura T."/>
        </authorList>
    </citation>
    <scope>NUCLEOTIDE SEQUENCE</scope>
    <source>
        <strain evidence="9">NBRC 109834</strain>
    </source>
</reference>
<gene>
    <name evidence="9" type="ORF">Rhe02_79180</name>
</gene>
<dbReference type="PANTHER" id="PTHR32322:SF9">
    <property type="entry name" value="AMINO-ACID METABOLITE EFFLUX PUMP-RELATED"/>
    <property type="match status" value="1"/>
</dbReference>
<feature type="transmembrane region" description="Helical" evidence="7">
    <location>
        <begin position="41"/>
        <end position="61"/>
    </location>
</feature>
<dbReference type="InterPro" id="IPR037185">
    <property type="entry name" value="EmrE-like"/>
</dbReference>
<feature type="transmembrane region" description="Helical" evidence="7">
    <location>
        <begin position="188"/>
        <end position="210"/>
    </location>
</feature>
<dbReference type="GO" id="GO:0016020">
    <property type="term" value="C:membrane"/>
    <property type="evidence" value="ECO:0007669"/>
    <property type="project" value="UniProtKB-SubCell"/>
</dbReference>
<feature type="transmembrane region" description="Helical" evidence="7">
    <location>
        <begin position="100"/>
        <end position="122"/>
    </location>
</feature>
<evidence type="ECO:0000313" key="10">
    <source>
        <dbReference type="Proteomes" id="UP000612899"/>
    </source>
</evidence>
<evidence type="ECO:0000259" key="8">
    <source>
        <dbReference type="Pfam" id="PF00892"/>
    </source>
</evidence>
<dbReference type="Pfam" id="PF00892">
    <property type="entry name" value="EamA"/>
    <property type="match status" value="2"/>
</dbReference>
<evidence type="ECO:0000256" key="2">
    <source>
        <dbReference type="ARBA" id="ARBA00007362"/>
    </source>
</evidence>
<feature type="transmembrane region" description="Helical" evidence="7">
    <location>
        <begin position="156"/>
        <end position="176"/>
    </location>
</feature>
<accession>A0A8J3VLC0</accession>
<feature type="transmembrane region" description="Helical" evidence="7">
    <location>
        <begin position="73"/>
        <end position="94"/>
    </location>
</feature>
<evidence type="ECO:0000256" key="1">
    <source>
        <dbReference type="ARBA" id="ARBA00004141"/>
    </source>
</evidence>
<dbReference type="PANTHER" id="PTHR32322">
    <property type="entry name" value="INNER MEMBRANE TRANSPORTER"/>
    <property type="match status" value="1"/>
</dbReference>
<feature type="region of interest" description="Disordered" evidence="6">
    <location>
        <begin position="312"/>
        <end position="342"/>
    </location>
</feature>
<evidence type="ECO:0000256" key="3">
    <source>
        <dbReference type="ARBA" id="ARBA00022692"/>
    </source>
</evidence>
<feature type="domain" description="EamA" evidence="8">
    <location>
        <begin position="158"/>
        <end position="294"/>
    </location>
</feature>
<name>A0A8J3VLC0_9ACTN</name>
<feature type="transmembrane region" description="Helical" evidence="7">
    <location>
        <begin position="254"/>
        <end position="274"/>
    </location>
</feature>
<feature type="transmembrane region" description="Helical" evidence="7">
    <location>
        <begin position="222"/>
        <end position="242"/>
    </location>
</feature>
<feature type="transmembrane region" description="Helical" evidence="7">
    <location>
        <begin position="129"/>
        <end position="150"/>
    </location>
</feature>
<feature type="transmembrane region" description="Helical" evidence="7">
    <location>
        <begin position="12"/>
        <end position="35"/>
    </location>
</feature>
<dbReference type="SUPFAM" id="SSF103481">
    <property type="entry name" value="Multidrug resistance efflux transporter EmrE"/>
    <property type="match status" value="2"/>
</dbReference>
<keyword evidence="10" id="KW-1185">Reference proteome</keyword>
<evidence type="ECO:0000256" key="7">
    <source>
        <dbReference type="SAM" id="Phobius"/>
    </source>
</evidence>
<feature type="domain" description="EamA" evidence="8">
    <location>
        <begin position="14"/>
        <end position="146"/>
    </location>
</feature>
<sequence length="342" mass="35414">MTPSNAPDKRSSWLPGFLANAVIWGSSFIFIKIAVEVLHPTWVAAGRLGAGALALLAILMVTKTRLPAQRRVWLHMLVPGVLGTAVPFALFAYGEERVSSIVAGIWNATTALWVLPFAVFVYRTEKFTVRAAAGLGLGFAGVLVVLGFWQAQASDLVGQLMCGAAALCYGITIPYIKRFITGSTTASGVSLAAVQVIIGTVASTLAALVLSGPPPAPSSWGWDVLGSILALGVFGSGIAFALNMRVIKVAGASTAAFVTYLVPVVAVLLGIVVLGESLTWNLPVGAAIVLLGVATAQGLFTRRRVAAVQPPWEAAQSSNSSADHVLTTRSGSSPAASARSHP</sequence>
<keyword evidence="5 7" id="KW-0472">Membrane</keyword>
<keyword evidence="3 7" id="KW-0812">Transmembrane</keyword>
<dbReference type="InterPro" id="IPR050638">
    <property type="entry name" value="AA-Vitamin_Transporters"/>
</dbReference>
<evidence type="ECO:0000256" key="4">
    <source>
        <dbReference type="ARBA" id="ARBA00022989"/>
    </source>
</evidence>
<evidence type="ECO:0000256" key="6">
    <source>
        <dbReference type="SAM" id="MobiDB-lite"/>
    </source>
</evidence>
<dbReference type="InterPro" id="IPR000620">
    <property type="entry name" value="EamA_dom"/>
</dbReference>
<dbReference type="AlphaFoldDB" id="A0A8J3VLC0"/>
<evidence type="ECO:0000313" key="9">
    <source>
        <dbReference type="EMBL" id="GIH09851.1"/>
    </source>
</evidence>
<keyword evidence="4 7" id="KW-1133">Transmembrane helix</keyword>
<dbReference type="EMBL" id="BONY01000078">
    <property type="protein sequence ID" value="GIH09851.1"/>
    <property type="molecule type" value="Genomic_DNA"/>
</dbReference>